<feature type="coiled-coil region" evidence="1">
    <location>
        <begin position="87"/>
        <end position="114"/>
    </location>
</feature>
<dbReference type="AlphaFoldDB" id="R4V1D8"/>
<dbReference type="EMBL" id="KC571948">
    <property type="protein sequence ID" value="AGM32447.1"/>
    <property type="molecule type" value="mRNA"/>
</dbReference>
<evidence type="ECO:0000256" key="1">
    <source>
        <dbReference type="SAM" id="Coils"/>
    </source>
</evidence>
<organism evidence="2">
    <name type="scientific">Coptotermes formosanus</name>
    <name type="common">Formosan subterranean termite</name>
    <dbReference type="NCBI Taxonomy" id="36987"/>
    <lineage>
        <taxon>Eukaryota</taxon>
        <taxon>Metazoa</taxon>
        <taxon>Ecdysozoa</taxon>
        <taxon>Arthropoda</taxon>
        <taxon>Hexapoda</taxon>
        <taxon>Insecta</taxon>
        <taxon>Pterygota</taxon>
        <taxon>Neoptera</taxon>
        <taxon>Polyneoptera</taxon>
        <taxon>Dictyoptera</taxon>
        <taxon>Blattodea</taxon>
        <taxon>Blattoidea</taxon>
        <taxon>Termitoidae</taxon>
        <taxon>Rhinotermitidae</taxon>
        <taxon>Coptotermes</taxon>
    </lineage>
</organism>
<evidence type="ECO:0000313" key="2">
    <source>
        <dbReference type="EMBL" id="AGM32447.1"/>
    </source>
</evidence>
<name>R4V1D8_COPFO</name>
<sequence length="259" mass="30744">MFRRHQSLIFPKGTYKTPTFYFRGTDQFKEGETSIAAMRSLQIDLERAIQKQEEAKFEFYQAKEELSSAESYLGQINTKKVVLVDQIEQINSRRKEIESALESVNKEMENYVISISTLESLKSEFENFDIIFMKMSNDKDEIPKEMKETKWKLGQVLKLEEYKFSVFCCAELDTAIKIKELILSKLQVTMNKFNKESVKKFSNEFLELKAHEDRSLAEQFARFNELKLRKIEIKLQKETVIKHYNLIMNYLDEFNEKKK</sequence>
<reference evidence="2" key="1">
    <citation type="submission" date="2013-02" db="EMBL/GenBank/DDBJ databases">
        <title>Immune-Related transcriptome of Coptotermes formosanus Shiraki workers: the defense mechanism.</title>
        <authorList>
            <person name="Hussain A."/>
            <person name="Li Y.F."/>
            <person name="Cheng Y."/>
            <person name="Liu Y."/>
            <person name="Chen C.C."/>
            <person name="Wen S.Y."/>
        </authorList>
    </citation>
    <scope>NUCLEOTIDE SEQUENCE</scope>
</reference>
<accession>R4V1D8</accession>
<proteinExistence type="evidence at transcript level"/>
<keyword evidence="1" id="KW-0175">Coiled coil</keyword>
<protein>
    <submittedName>
        <fullName evidence="2">SMC domain protein</fullName>
    </submittedName>
</protein>